<reference evidence="2 3" key="1">
    <citation type="submission" date="2013-12" db="EMBL/GenBank/DDBJ databases">
        <authorList>
            <consortium name="DOE Joint Genome Institute"/>
            <person name="Smidt H."/>
            <person name="Huntemann M."/>
            <person name="Han J."/>
            <person name="Chen A."/>
            <person name="Kyrpides N."/>
            <person name="Mavromatis K."/>
            <person name="Markowitz V."/>
            <person name="Palaniappan K."/>
            <person name="Ivanova N."/>
            <person name="Schaumberg A."/>
            <person name="Pati A."/>
            <person name="Liolios K."/>
            <person name="Nordberg H.P."/>
            <person name="Cantor M.N."/>
            <person name="Hua S.X."/>
            <person name="Woyke T."/>
        </authorList>
    </citation>
    <scope>NUCLEOTIDE SEQUENCE [LARGE SCALE GENOMIC DNA]</scope>
    <source>
        <strain evidence="3">DSM 15288</strain>
    </source>
</reference>
<evidence type="ECO:0000313" key="2">
    <source>
        <dbReference type="EMBL" id="AHF08628.1"/>
    </source>
</evidence>
<keyword evidence="1" id="KW-0812">Transmembrane</keyword>
<accession>W0EGI2</accession>
<dbReference type="STRING" id="871968.DESME_10515"/>
<dbReference type="KEGG" id="dmt:DESME_10515"/>
<feature type="transmembrane region" description="Helical" evidence="1">
    <location>
        <begin position="12"/>
        <end position="29"/>
    </location>
</feature>
<protein>
    <submittedName>
        <fullName evidence="2">Uncharacterized protein</fullName>
    </submittedName>
</protein>
<dbReference type="AlphaFoldDB" id="W0EGI2"/>
<dbReference type="eggNOG" id="ENOG502ZNDD">
    <property type="taxonomic scope" value="Bacteria"/>
</dbReference>
<dbReference type="HOGENOM" id="CLU_1591869_0_0_9"/>
<name>W0EGI2_9FIRM</name>
<keyword evidence="1" id="KW-1133">Transmembrane helix</keyword>
<sequence>MLGIEYHRLKYLVIVGGALFLMGLIYYPIHDKNQELNVERKYWQAQVELQRPEIQQVMFPTLMDLPTTIEECQRFFKEENVQVLSVNLDRIENESKDSISSDQPRRLSYALFHFKLAGSWSGIETAFQHLENNSDQAIQIQEVRLNPEGGESVLKVYFYEPDKPDSP</sequence>
<keyword evidence="1" id="KW-0472">Membrane</keyword>
<evidence type="ECO:0000313" key="3">
    <source>
        <dbReference type="Proteomes" id="UP000010847"/>
    </source>
</evidence>
<dbReference type="OrthoDB" id="1796539at2"/>
<dbReference type="Proteomes" id="UP000010847">
    <property type="component" value="Chromosome"/>
</dbReference>
<keyword evidence="3" id="KW-1185">Reference proteome</keyword>
<gene>
    <name evidence="2" type="ORF">DESME_10515</name>
</gene>
<organism evidence="2 3">
    <name type="scientific">Desulfitobacterium metallireducens DSM 15288</name>
    <dbReference type="NCBI Taxonomy" id="871968"/>
    <lineage>
        <taxon>Bacteria</taxon>
        <taxon>Bacillati</taxon>
        <taxon>Bacillota</taxon>
        <taxon>Clostridia</taxon>
        <taxon>Eubacteriales</taxon>
        <taxon>Desulfitobacteriaceae</taxon>
        <taxon>Desulfitobacterium</taxon>
    </lineage>
</organism>
<dbReference type="EMBL" id="CP007032">
    <property type="protein sequence ID" value="AHF08628.1"/>
    <property type="molecule type" value="Genomic_DNA"/>
</dbReference>
<proteinExistence type="predicted"/>
<evidence type="ECO:0000256" key="1">
    <source>
        <dbReference type="SAM" id="Phobius"/>
    </source>
</evidence>
<dbReference type="RefSeq" id="WP_006716051.1">
    <property type="nucleotide sequence ID" value="NZ_CP007032.1"/>
</dbReference>